<reference evidence="5" key="1">
    <citation type="submission" date="2020-10" db="EMBL/GenBank/DDBJ databases">
        <title>Connecting structure to function with the recovery of over 1000 high-quality activated sludge metagenome-assembled genomes encoding full-length rRNA genes using long-read sequencing.</title>
        <authorList>
            <person name="Singleton C.M."/>
            <person name="Petriglieri F."/>
            <person name="Kristensen J.M."/>
            <person name="Kirkegaard R.H."/>
            <person name="Michaelsen T.Y."/>
            <person name="Andersen M.H."/>
            <person name="Karst S.M."/>
            <person name="Dueholm M.S."/>
            <person name="Nielsen P.H."/>
            <person name="Albertsen M."/>
        </authorList>
    </citation>
    <scope>NUCLEOTIDE SEQUENCE</scope>
    <source>
        <strain evidence="5">Skiv_18-Q3-R9-52_MAXAC.067</strain>
    </source>
</reference>
<organism evidence="5 6">
    <name type="scientific">Candidatus Geothrix skivensis</name>
    <dbReference type="NCBI Taxonomy" id="2954439"/>
    <lineage>
        <taxon>Bacteria</taxon>
        <taxon>Pseudomonadati</taxon>
        <taxon>Acidobacteriota</taxon>
        <taxon>Holophagae</taxon>
        <taxon>Holophagales</taxon>
        <taxon>Holophagaceae</taxon>
        <taxon>Geothrix</taxon>
    </lineage>
</organism>
<proteinExistence type="inferred from homology"/>
<evidence type="ECO:0000313" key="6">
    <source>
        <dbReference type="Proteomes" id="UP000886657"/>
    </source>
</evidence>
<comment type="caution">
    <text evidence="5">The sequence shown here is derived from an EMBL/GenBank/DDBJ whole genome shotgun (WGS) entry which is preliminary data.</text>
</comment>
<dbReference type="AlphaFoldDB" id="A0A9D7SFP1"/>
<dbReference type="GO" id="GO:0005829">
    <property type="term" value="C:cytosol"/>
    <property type="evidence" value="ECO:0007669"/>
    <property type="project" value="TreeGrafter"/>
</dbReference>
<dbReference type="GO" id="GO:0000036">
    <property type="term" value="F:acyl carrier activity"/>
    <property type="evidence" value="ECO:0007669"/>
    <property type="project" value="UniProtKB-UniRule"/>
</dbReference>
<dbReference type="InterPro" id="IPR036736">
    <property type="entry name" value="ACP-like_sf"/>
</dbReference>
<comment type="function">
    <text evidence="3">Carrier of the growing fatty acid chain in fatty acid biosynthesis.</text>
</comment>
<name>A0A9D7SFP1_9BACT</name>
<dbReference type="PANTHER" id="PTHR20863:SF76">
    <property type="entry name" value="CARRIER DOMAIN-CONTAINING PROTEIN"/>
    <property type="match status" value="1"/>
</dbReference>
<keyword evidence="3" id="KW-0963">Cytoplasm</keyword>
<evidence type="ECO:0000313" key="5">
    <source>
        <dbReference type="EMBL" id="MBK9795659.1"/>
    </source>
</evidence>
<comment type="subcellular location">
    <subcellularLocation>
        <location evidence="3">Cytoplasm</location>
    </subcellularLocation>
</comment>
<gene>
    <name evidence="3" type="primary">acpP</name>
    <name evidence="5" type="ORF">IPP58_04055</name>
</gene>
<dbReference type="PROSITE" id="PS50075">
    <property type="entry name" value="CARRIER"/>
    <property type="match status" value="1"/>
</dbReference>
<protein>
    <recommendedName>
        <fullName evidence="3">Acyl carrier protein</fullName>
        <shortName evidence="3">ACP</shortName>
    </recommendedName>
</protein>
<evidence type="ECO:0000256" key="2">
    <source>
        <dbReference type="ARBA" id="ARBA00022553"/>
    </source>
</evidence>
<dbReference type="EMBL" id="JADKIO010000005">
    <property type="protein sequence ID" value="MBK9795659.1"/>
    <property type="molecule type" value="Genomic_DNA"/>
</dbReference>
<dbReference type="GO" id="GO:0009245">
    <property type="term" value="P:lipid A biosynthetic process"/>
    <property type="evidence" value="ECO:0007669"/>
    <property type="project" value="TreeGrafter"/>
</dbReference>
<dbReference type="InterPro" id="IPR003231">
    <property type="entry name" value="ACP"/>
</dbReference>
<dbReference type="GO" id="GO:0000035">
    <property type="term" value="F:acyl binding"/>
    <property type="evidence" value="ECO:0007669"/>
    <property type="project" value="TreeGrafter"/>
</dbReference>
<evidence type="ECO:0000256" key="1">
    <source>
        <dbReference type="ARBA" id="ARBA00022450"/>
    </source>
</evidence>
<dbReference type="Proteomes" id="UP000886657">
    <property type="component" value="Unassembled WGS sequence"/>
</dbReference>
<dbReference type="InterPro" id="IPR009081">
    <property type="entry name" value="PP-bd_ACP"/>
</dbReference>
<sequence length="96" mass="10681">MTRPVDPFKEGQAWPADVPGQINHILVRLFELEAAAVTAEARMKEDLDLDSLDAVEVVVAIERRFGFIADEERVAKMRTVGEIHAYVEAMLARASS</sequence>
<keyword evidence="3" id="KW-0275">Fatty acid biosynthesis</keyword>
<keyword evidence="2 3" id="KW-0597">Phosphoprotein</keyword>
<dbReference type="Pfam" id="PF00550">
    <property type="entry name" value="PP-binding"/>
    <property type="match status" value="1"/>
</dbReference>
<comment type="similarity">
    <text evidence="3">Belongs to the acyl carrier protein (ACP) family.</text>
</comment>
<dbReference type="PANTHER" id="PTHR20863">
    <property type="entry name" value="ACYL CARRIER PROTEIN"/>
    <property type="match status" value="1"/>
</dbReference>
<accession>A0A9D7SFP1</accession>
<keyword evidence="3" id="KW-0276">Fatty acid metabolism</keyword>
<evidence type="ECO:0000259" key="4">
    <source>
        <dbReference type="PROSITE" id="PS50075"/>
    </source>
</evidence>
<keyword evidence="1 3" id="KW-0596">Phosphopantetheine</keyword>
<comment type="PTM">
    <text evidence="3">4'-phosphopantetheine is transferred from CoA to a specific serine of apo-ACP by AcpS. This modification is essential for activity because fatty acids are bound in thioester linkage to the sulfhydryl of the prosthetic group.</text>
</comment>
<keyword evidence="3" id="KW-0443">Lipid metabolism</keyword>
<dbReference type="GO" id="GO:0016020">
    <property type="term" value="C:membrane"/>
    <property type="evidence" value="ECO:0007669"/>
    <property type="project" value="GOC"/>
</dbReference>
<feature type="domain" description="Carrier" evidence="4">
    <location>
        <begin position="16"/>
        <end position="91"/>
    </location>
</feature>
<dbReference type="HAMAP" id="MF_01217">
    <property type="entry name" value="Acyl_carrier"/>
    <property type="match status" value="1"/>
</dbReference>
<keyword evidence="3" id="KW-0444">Lipid biosynthesis</keyword>
<comment type="pathway">
    <text evidence="3">Lipid metabolism; fatty acid biosynthesis.</text>
</comment>
<evidence type="ECO:0000256" key="3">
    <source>
        <dbReference type="HAMAP-Rule" id="MF_01217"/>
    </source>
</evidence>
<feature type="modified residue" description="O-(pantetheine 4'-phosphoryl)serine" evidence="3">
    <location>
        <position position="51"/>
    </location>
</feature>
<dbReference type="SUPFAM" id="SSF47336">
    <property type="entry name" value="ACP-like"/>
    <property type="match status" value="1"/>
</dbReference>
<dbReference type="Gene3D" id="1.10.1200.10">
    <property type="entry name" value="ACP-like"/>
    <property type="match status" value="1"/>
</dbReference>